<dbReference type="NCBIfam" id="NF001933">
    <property type="entry name" value="PRK00711.1"/>
    <property type="match status" value="1"/>
</dbReference>
<sequence>MFSVQPPQQVIVIGAGIVGVSTAYELALRGVGVTLIDMREGAGLGTSFANGGQLSACEVAPWAGPEIPGLILKWLGRDDAPFRLRPKMDPDQWLWLMRFLARCRSSARRERIPHNLELALLTRARLAAYREQFAAAGEALEFEQREKGILRIFRDRHSLADAVEETKLMARLGVEQEPLTPAQCIDIEPALGPAMQRGDIAGGLYSRTDSSGDAHLYSVALAAAAQRLGVRFMKTSRADSILTDGGWARGVTTAEGEVEGDAVVVAAGAGSAALLKPLGLRSYIYPLKGYSVTLPAPAGNAPEVSITDEERKIVISRLGNRLRAAGQAEVGGYDLTLERPRAEAVLSALVSLFPQAGPEREAAEFWCGLRPMTPDGSPVIGATPGFANIFINSGHGTLGWTLGAGSGAALAELICGGASQPDLSPFSIRRFQGFTGISG</sequence>
<dbReference type="InterPro" id="IPR036188">
    <property type="entry name" value="FAD/NAD-bd_sf"/>
</dbReference>
<reference evidence="4 5" key="1">
    <citation type="journal article" date="2011" name="Stand. Genomic Sci.">
        <title>Complete genome sequence of Parvibaculum lavamentivorans type strain (DS-1(T)).</title>
        <authorList>
            <person name="Schleheck D."/>
            <person name="Weiss M."/>
            <person name="Pitluck S."/>
            <person name="Bruce D."/>
            <person name="Land M.L."/>
            <person name="Han S."/>
            <person name="Saunders E."/>
            <person name="Tapia R."/>
            <person name="Detter C."/>
            <person name="Brettin T."/>
            <person name="Han J."/>
            <person name="Woyke T."/>
            <person name="Goodwin L."/>
            <person name="Pennacchio L."/>
            <person name="Nolan M."/>
            <person name="Cook A.M."/>
            <person name="Kjelleberg S."/>
            <person name="Thomas T."/>
        </authorList>
    </citation>
    <scope>NUCLEOTIDE SEQUENCE [LARGE SCALE GENOMIC DNA]</scope>
    <source>
        <strain evidence="5">DS-1 / DSM 13023 / NCIMB 13966</strain>
    </source>
</reference>
<keyword evidence="2" id="KW-0560">Oxidoreductase</keyword>
<dbReference type="KEGG" id="pla:Plav_0886"/>
<dbReference type="Gene3D" id="3.30.9.10">
    <property type="entry name" value="D-Amino Acid Oxidase, subunit A, domain 2"/>
    <property type="match status" value="1"/>
</dbReference>
<evidence type="ECO:0000313" key="5">
    <source>
        <dbReference type="Proteomes" id="UP000006377"/>
    </source>
</evidence>
<evidence type="ECO:0000313" key="4">
    <source>
        <dbReference type="EMBL" id="ABS62509.1"/>
    </source>
</evidence>
<evidence type="ECO:0000259" key="3">
    <source>
        <dbReference type="Pfam" id="PF01266"/>
    </source>
</evidence>
<comment type="similarity">
    <text evidence="1">Belongs to the DadA oxidoreductase family.</text>
</comment>
<dbReference type="PANTHER" id="PTHR13847">
    <property type="entry name" value="SARCOSINE DEHYDROGENASE-RELATED"/>
    <property type="match status" value="1"/>
</dbReference>
<dbReference type="AlphaFoldDB" id="A7HRH6"/>
<proteinExistence type="inferred from homology"/>
<dbReference type="GO" id="GO:0008718">
    <property type="term" value="F:D-amino-acid dehydrogenase activity"/>
    <property type="evidence" value="ECO:0007669"/>
    <property type="project" value="TreeGrafter"/>
</dbReference>
<dbReference type="SUPFAM" id="SSF54373">
    <property type="entry name" value="FAD-linked reductases, C-terminal domain"/>
    <property type="match status" value="1"/>
</dbReference>
<dbReference type="SUPFAM" id="SSF51905">
    <property type="entry name" value="FAD/NAD(P)-binding domain"/>
    <property type="match status" value="1"/>
</dbReference>
<dbReference type="eggNOG" id="COG0665">
    <property type="taxonomic scope" value="Bacteria"/>
</dbReference>
<dbReference type="Gene3D" id="3.50.50.60">
    <property type="entry name" value="FAD/NAD(P)-binding domain"/>
    <property type="match status" value="2"/>
</dbReference>
<dbReference type="Pfam" id="PF01266">
    <property type="entry name" value="DAO"/>
    <property type="match status" value="1"/>
</dbReference>
<evidence type="ECO:0000256" key="1">
    <source>
        <dbReference type="ARBA" id="ARBA00009410"/>
    </source>
</evidence>
<dbReference type="InterPro" id="IPR006076">
    <property type="entry name" value="FAD-dep_OxRdtase"/>
</dbReference>
<feature type="domain" description="FAD dependent oxidoreductase" evidence="3">
    <location>
        <begin position="10"/>
        <end position="413"/>
    </location>
</feature>
<protein>
    <submittedName>
        <fullName evidence="4">FAD dependent oxidoreductase</fullName>
    </submittedName>
</protein>
<dbReference type="GO" id="GO:0005886">
    <property type="term" value="C:plasma membrane"/>
    <property type="evidence" value="ECO:0007669"/>
    <property type="project" value="TreeGrafter"/>
</dbReference>
<dbReference type="EMBL" id="CP000774">
    <property type="protein sequence ID" value="ABS62509.1"/>
    <property type="molecule type" value="Genomic_DNA"/>
</dbReference>
<dbReference type="STRING" id="402881.Plav_0886"/>
<keyword evidence="5" id="KW-1185">Reference proteome</keyword>
<accession>A7HRH6</accession>
<evidence type="ECO:0000256" key="2">
    <source>
        <dbReference type="ARBA" id="ARBA00023002"/>
    </source>
</evidence>
<name>A7HRH6_PARL1</name>
<dbReference type="GO" id="GO:0055130">
    <property type="term" value="P:D-alanine catabolic process"/>
    <property type="evidence" value="ECO:0007669"/>
    <property type="project" value="TreeGrafter"/>
</dbReference>
<organism evidence="4 5">
    <name type="scientific">Parvibaculum lavamentivorans (strain DS-1 / DSM 13023 / NCIMB 13966)</name>
    <dbReference type="NCBI Taxonomy" id="402881"/>
    <lineage>
        <taxon>Bacteria</taxon>
        <taxon>Pseudomonadati</taxon>
        <taxon>Pseudomonadota</taxon>
        <taxon>Alphaproteobacteria</taxon>
        <taxon>Hyphomicrobiales</taxon>
        <taxon>Parvibaculaceae</taxon>
        <taxon>Parvibaculum</taxon>
    </lineage>
</organism>
<dbReference type="HOGENOM" id="CLU_007884_9_2_5"/>
<dbReference type="PANTHER" id="PTHR13847:SF280">
    <property type="entry name" value="D-AMINO ACID DEHYDROGENASE"/>
    <property type="match status" value="1"/>
</dbReference>
<dbReference type="Proteomes" id="UP000006377">
    <property type="component" value="Chromosome"/>
</dbReference>
<gene>
    <name evidence="4" type="ordered locus">Plav_0886</name>
</gene>
<dbReference type="GO" id="GO:0005737">
    <property type="term" value="C:cytoplasm"/>
    <property type="evidence" value="ECO:0007669"/>
    <property type="project" value="TreeGrafter"/>
</dbReference>